<feature type="non-terminal residue" evidence="1">
    <location>
        <position position="292"/>
    </location>
</feature>
<keyword evidence="2" id="KW-1185">Reference proteome</keyword>
<dbReference type="EMBL" id="KV454210">
    <property type="protein sequence ID" value="ODQ59680.1"/>
    <property type="molecule type" value="Genomic_DNA"/>
</dbReference>
<name>A0A1E3P353_WICAA</name>
<dbReference type="Proteomes" id="UP000094112">
    <property type="component" value="Unassembled WGS sequence"/>
</dbReference>
<gene>
    <name evidence="1" type="ORF">WICANDRAFT_15260</name>
</gene>
<organism evidence="1 2">
    <name type="scientific">Wickerhamomyces anomalus (strain ATCC 58044 / CBS 1984 / NCYC 433 / NRRL Y-366-8)</name>
    <name type="common">Yeast</name>
    <name type="synonym">Hansenula anomala</name>
    <dbReference type="NCBI Taxonomy" id="683960"/>
    <lineage>
        <taxon>Eukaryota</taxon>
        <taxon>Fungi</taxon>
        <taxon>Dikarya</taxon>
        <taxon>Ascomycota</taxon>
        <taxon>Saccharomycotina</taxon>
        <taxon>Saccharomycetes</taxon>
        <taxon>Phaffomycetales</taxon>
        <taxon>Wickerhamomycetaceae</taxon>
        <taxon>Wickerhamomyces</taxon>
    </lineage>
</organism>
<dbReference type="GeneID" id="30197884"/>
<evidence type="ECO:0008006" key="3">
    <source>
        <dbReference type="Google" id="ProtNLM"/>
    </source>
</evidence>
<evidence type="ECO:0000313" key="1">
    <source>
        <dbReference type="EMBL" id="ODQ59680.1"/>
    </source>
</evidence>
<dbReference type="STRING" id="683960.A0A1E3P353"/>
<reference evidence="1 2" key="1">
    <citation type="journal article" date="2016" name="Proc. Natl. Acad. Sci. U.S.A.">
        <title>Comparative genomics of biotechnologically important yeasts.</title>
        <authorList>
            <person name="Riley R."/>
            <person name="Haridas S."/>
            <person name="Wolfe K.H."/>
            <person name="Lopes M.R."/>
            <person name="Hittinger C.T."/>
            <person name="Goeker M."/>
            <person name="Salamov A.A."/>
            <person name="Wisecaver J.H."/>
            <person name="Long T.M."/>
            <person name="Calvey C.H."/>
            <person name="Aerts A.L."/>
            <person name="Barry K.W."/>
            <person name="Choi C."/>
            <person name="Clum A."/>
            <person name="Coughlan A.Y."/>
            <person name="Deshpande S."/>
            <person name="Douglass A.P."/>
            <person name="Hanson S.J."/>
            <person name="Klenk H.-P."/>
            <person name="LaButti K.M."/>
            <person name="Lapidus A."/>
            <person name="Lindquist E.A."/>
            <person name="Lipzen A.M."/>
            <person name="Meier-Kolthoff J.P."/>
            <person name="Ohm R.A."/>
            <person name="Otillar R.P."/>
            <person name="Pangilinan J.L."/>
            <person name="Peng Y."/>
            <person name="Rokas A."/>
            <person name="Rosa C.A."/>
            <person name="Scheuner C."/>
            <person name="Sibirny A.A."/>
            <person name="Slot J.C."/>
            <person name="Stielow J.B."/>
            <person name="Sun H."/>
            <person name="Kurtzman C.P."/>
            <person name="Blackwell M."/>
            <person name="Grigoriev I.V."/>
            <person name="Jeffries T.W."/>
        </authorList>
    </citation>
    <scope>NUCLEOTIDE SEQUENCE [LARGE SCALE GENOMIC DNA]</scope>
    <source>
        <strain evidence="2">ATCC 58044 / CBS 1984 / NCYC 433 / NRRL Y-366-8</strain>
    </source>
</reference>
<feature type="non-terminal residue" evidence="1">
    <location>
        <position position="1"/>
    </location>
</feature>
<dbReference type="RefSeq" id="XP_019038887.1">
    <property type="nucleotide sequence ID" value="XM_019180638.1"/>
</dbReference>
<proteinExistence type="predicted"/>
<evidence type="ECO:0000313" key="2">
    <source>
        <dbReference type="Proteomes" id="UP000094112"/>
    </source>
</evidence>
<accession>A0A1E3P353</accession>
<dbReference type="OrthoDB" id="73691at2759"/>
<dbReference type="AlphaFoldDB" id="A0A1E3P353"/>
<sequence>ANNTLPIVLRTKKVVFEDIQKENPKSEGVQLKFKQYTGYFKSIIHFYRIGIQNVWQNRTRVAEIKSKYSIENVEQDGSITKRKLKNSGDLINLLNALETMQIIEQETLKKFDKTTILNLNRLEFQTILRTQQDFYKIPLFAMILLVFAETTPILCYIFPELAPSTCVFPGLLIKKYSSSTKAFQQLTKLRLERYGAVYSQGEIPFQSVYKLPHDELKLLVQSLNLKSKYLPVFLYPISTLQARLKFHYDLIKVDNHYLINGEDGNNIWGLNKNELIRSCLDRGLLDLEKDDL</sequence>
<protein>
    <recommendedName>
        <fullName evidence="3">Letm1 RBD domain-containing protein</fullName>
    </recommendedName>
</protein>